<dbReference type="Proteomes" id="UP000005438">
    <property type="component" value="Chromosome"/>
</dbReference>
<dbReference type="CDD" id="cd00090">
    <property type="entry name" value="HTH_ARSR"/>
    <property type="match status" value="1"/>
</dbReference>
<evidence type="ECO:0000313" key="6">
    <source>
        <dbReference type="Proteomes" id="UP000005438"/>
    </source>
</evidence>
<dbReference type="SUPFAM" id="SSF46785">
    <property type="entry name" value="Winged helix' DNA-binding domain"/>
    <property type="match status" value="1"/>
</dbReference>
<dbReference type="SMART" id="SM00418">
    <property type="entry name" value="HTH_ARSR"/>
    <property type="match status" value="1"/>
</dbReference>
<gene>
    <name evidence="5" type="ordered locus">Niako_1507</name>
</gene>
<dbReference type="InterPro" id="IPR001845">
    <property type="entry name" value="HTH_ArsR_DNA-bd_dom"/>
</dbReference>
<dbReference type="PATRIC" id="fig|700598.3.peg.1533"/>
<keyword evidence="1" id="KW-0805">Transcription regulation</keyword>
<evidence type="ECO:0000256" key="1">
    <source>
        <dbReference type="ARBA" id="ARBA00023015"/>
    </source>
</evidence>
<dbReference type="InterPro" id="IPR036388">
    <property type="entry name" value="WH-like_DNA-bd_sf"/>
</dbReference>
<feature type="domain" description="HTH arsR-type" evidence="4">
    <location>
        <begin position="10"/>
        <end position="106"/>
    </location>
</feature>
<reference evidence="5 6" key="1">
    <citation type="submission" date="2011-12" db="EMBL/GenBank/DDBJ databases">
        <title>The complete genome of Niastella koreensis GR20-10.</title>
        <authorList>
            <consortium name="US DOE Joint Genome Institute (JGI-PGF)"/>
            <person name="Lucas S."/>
            <person name="Han J."/>
            <person name="Lapidus A."/>
            <person name="Bruce D."/>
            <person name="Goodwin L."/>
            <person name="Pitluck S."/>
            <person name="Peters L."/>
            <person name="Kyrpides N."/>
            <person name="Mavromatis K."/>
            <person name="Ivanova N."/>
            <person name="Mikhailova N."/>
            <person name="Davenport K."/>
            <person name="Saunders E."/>
            <person name="Detter J.C."/>
            <person name="Tapia R."/>
            <person name="Han C."/>
            <person name="Land M."/>
            <person name="Hauser L."/>
            <person name="Markowitz V."/>
            <person name="Cheng J.-F."/>
            <person name="Hugenholtz P."/>
            <person name="Woyke T."/>
            <person name="Wu D."/>
            <person name="Tindall B."/>
            <person name="Pomrenke H."/>
            <person name="Brambilla E."/>
            <person name="Klenk H.-P."/>
            <person name="Eisen J.A."/>
        </authorList>
    </citation>
    <scope>NUCLEOTIDE SEQUENCE [LARGE SCALE GENOMIC DNA]</scope>
    <source>
        <strain evidence="6">DSM 17620 / KACC 11465 / NBRC 106392 / GR20-10</strain>
    </source>
</reference>
<protein>
    <submittedName>
        <fullName evidence="5">Regulatory protein ArsR</fullName>
    </submittedName>
</protein>
<dbReference type="eggNOG" id="COG0640">
    <property type="taxonomic scope" value="Bacteria"/>
</dbReference>
<dbReference type="PANTHER" id="PTHR43132:SF2">
    <property type="entry name" value="ARSENICAL RESISTANCE OPERON REPRESSOR ARSR-RELATED"/>
    <property type="match status" value="1"/>
</dbReference>
<evidence type="ECO:0000313" key="5">
    <source>
        <dbReference type="EMBL" id="AEV97877.1"/>
    </source>
</evidence>
<keyword evidence="3" id="KW-0804">Transcription</keyword>
<proteinExistence type="predicted"/>
<sequence length="106" mass="12429">MYLFIFVVLLKEAGMDSKKFEKVSRALSDPHRLRILEKFRKKCDDTLYCSEIHDFLDLAQPSVSHHLKQLVEAELLIPEKEGRNLKYNLNQEVLNDYIAFLTAFKA</sequence>
<dbReference type="AlphaFoldDB" id="G8TQX8"/>
<evidence type="ECO:0000259" key="4">
    <source>
        <dbReference type="PROSITE" id="PS50987"/>
    </source>
</evidence>
<dbReference type="PRINTS" id="PR00778">
    <property type="entry name" value="HTHARSR"/>
</dbReference>
<keyword evidence="2" id="KW-0238">DNA-binding</keyword>
<evidence type="ECO:0000256" key="2">
    <source>
        <dbReference type="ARBA" id="ARBA00023125"/>
    </source>
</evidence>
<dbReference type="InterPro" id="IPR011991">
    <property type="entry name" value="ArsR-like_HTH"/>
</dbReference>
<evidence type="ECO:0000256" key="3">
    <source>
        <dbReference type="ARBA" id="ARBA00023163"/>
    </source>
</evidence>
<dbReference type="InterPro" id="IPR051011">
    <property type="entry name" value="Metal_resp_trans_reg"/>
</dbReference>
<dbReference type="HOGENOM" id="CLU_097806_3_2_10"/>
<dbReference type="Gene3D" id="1.10.10.10">
    <property type="entry name" value="Winged helix-like DNA-binding domain superfamily/Winged helix DNA-binding domain"/>
    <property type="match status" value="1"/>
</dbReference>
<dbReference type="KEGG" id="nko:Niako_1507"/>
<accession>G8TQX8</accession>
<dbReference type="PROSITE" id="PS50987">
    <property type="entry name" value="HTH_ARSR_2"/>
    <property type="match status" value="1"/>
</dbReference>
<dbReference type="Pfam" id="PF12840">
    <property type="entry name" value="HTH_20"/>
    <property type="match status" value="1"/>
</dbReference>
<dbReference type="NCBIfam" id="NF033788">
    <property type="entry name" value="HTH_metalloreg"/>
    <property type="match status" value="1"/>
</dbReference>
<dbReference type="PANTHER" id="PTHR43132">
    <property type="entry name" value="ARSENICAL RESISTANCE OPERON REPRESSOR ARSR-RELATED"/>
    <property type="match status" value="1"/>
</dbReference>
<dbReference type="EMBL" id="CP003178">
    <property type="protein sequence ID" value="AEV97877.1"/>
    <property type="molecule type" value="Genomic_DNA"/>
</dbReference>
<dbReference type="InterPro" id="IPR036390">
    <property type="entry name" value="WH_DNA-bd_sf"/>
</dbReference>
<dbReference type="GO" id="GO:0003700">
    <property type="term" value="F:DNA-binding transcription factor activity"/>
    <property type="evidence" value="ECO:0007669"/>
    <property type="project" value="InterPro"/>
</dbReference>
<organism evidence="5 6">
    <name type="scientific">Niastella koreensis (strain DSM 17620 / KACC 11465 / NBRC 106392 / GR20-10)</name>
    <dbReference type="NCBI Taxonomy" id="700598"/>
    <lineage>
        <taxon>Bacteria</taxon>
        <taxon>Pseudomonadati</taxon>
        <taxon>Bacteroidota</taxon>
        <taxon>Chitinophagia</taxon>
        <taxon>Chitinophagales</taxon>
        <taxon>Chitinophagaceae</taxon>
        <taxon>Niastella</taxon>
    </lineage>
</organism>
<name>G8TQX8_NIAKG</name>
<dbReference type="GO" id="GO:0003677">
    <property type="term" value="F:DNA binding"/>
    <property type="evidence" value="ECO:0007669"/>
    <property type="project" value="UniProtKB-KW"/>
</dbReference>
<dbReference type="RefSeq" id="WP_014217791.1">
    <property type="nucleotide sequence ID" value="NC_016609.1"/>
</dbReference>